<dbReference type="OrthoDB" id="10682142at2759"/>
<feature type="compositionally biased region" description="Basic and acidic residues" evidence="1">
    <location>
        <begin position="164"/>
        <end position="177"/>
    </location>
</feature>
<feature type="non-terminal residue" evidence="2">
    <location>
        <position position="560"/>
    </location>
</feature>
<accession>A0A7J6NED3</accession>
<gene>
    <name evidence="2" type="ORF">FOZ60_010999</name>
</gene>
<feature type="compositionally biased region" description="Acidic residues" evidence="1">
    <location>
        <begin position="440"/>
        <end position="455"/>
    </location>
</feature>
<feature type="compositionally biased region" description="Polar residues" evidence="1">
    <location>
        <begin position="224"/>
        <end position="235"/>
    </location>
</feature>
<protein>
    <submittedName>
        <fullName evidence="2">Uncharacterized protein</fullName>
    </submittedName>
</protein>
<sequence>MARQSHKKIGHSLDHPSMAVYRQALEHYSRTGSWPSLGRSGKLPEIVRKEKERIAKTLTETRAKNSILNFFPKSRLGEQVVSSPSTADTNEVTLTTDDSGTSKGTTPQRSRLPDTIARPLSRSMVEKAATRKPLCVGRFTPNPLSCSTRMDTETSGGTEIGENDSSKSQHPTEECHTSHPKTLVGNMVESREGDIPPTEHSPSNRSCHDVGVQTAAPGAGSRQPGDTTFPNPLPTSLSDVGEINVLKWFRRPHWESVVEKQAFPKASEVFSYDLVIWAPRKGLDTGAVEYVRHLLMNNGSITQGAAYLTSALDKAYSVRLRAYEEKSLGGYREIWCSVSPLRDLSMERDHLLRELAAHGAKTSILKWRRRMDLLPGLGLKVPDESLTPRSVEALGPSVVQRATWKRLEKSDPGSATCFLEMLDKLENGEGGEDDVEAIEKDAEDGSSDGSADDADALPMASDVDRCGDCHIEVVPSEVMRDGAIDDPPGIAPARASGDLAKRIRLKAASSTPDNYPVLHEFPKRPPQLYFDIKYMEEYFYIEKEAHKQERRQPRALHPIS</sequence>
<organism evidence="2 3">
    <name type="scientific">Perkinsus olseni</name>
    <name type="common">Perkinsus atlanticus</name>
    <dbReference type="NCBI Taxonomy" id="32597"/>
    <lineage>
        <taxon>Eukaryota</taxon>
        <taxon>Sar</taxon>
        <taxon>Alveolata</taxon>
        <taxon>Perkinsozoa</taxon>
        <taxon>Perkinsea</taxon>
        <taxon>Perkinsida</taxon>
        <taxon>Perkinsidae</taxon>
        <taxon>Perkinsus</taxon>
    </lineage>
</organism>
<evidence type="ECO:0000313" key="3">
    <source>
        <dbReference type="Proteomes" id="UP000541610"/>
    </source>
</evidence>
<feature type="compositionally biased region" description="Low complexity" evidence="1">
    <location>
        <begin position="93"/>
        <end position="106"/>
    </location>
</feature>
<comment type="caution">
    <text evidence="2">The sequence shown here is derived from an EMBL/GenBank/DDBJ whole genome shotgun (WGS) entry which is preliminary data.</text>
</comment>
<dbReference type="AlphaFoldDB" id="A0A7J6NED3"/>
<evidence type="ECO:0000256" key="1">
    <source>
        <dbReference type="SAM" id="MobiDB-lite"/>
    </source>
</evidence>
<name>A0A7J6NED3_PEROL</name>
<feature type="compositionally biased region" description="Polar residues" evidence="1">
    <location>
        <begin position="142"/>
        <end position="157"/>
    </location>
</feature>
<proteinExistence type="predicted"/>
<reference evidence="2 3" key="1">
    <citation type="submission" date="2020-04" db="EMBL/GenBank/DDBJ databases">
        <title>Perkinsus olseni comparative genomics.</title>
        <authorList>
            <person name="Bogema D.R."/>
        </authorList>
    </citation>
    <scope>NUCLEOTIDE SEQUENCE [LARGE SCALE GENOMIC DNA]</scope>
    <source>
        <strain evidence="2">00978-12</strain>
    </source>
</reference>
<evidence type="ECO:0000313" key="2">
    <source>
        <dbReference type="EMBL" id="KAF4682169.1"/>
    </source>
</evidence>
<feature type="region of interest" description="Disordered" evidence="1">
    <location>
        <begin position="440"/>
        <end position="459"/>
    </location>
</feature>
<dbReference type="Proteomes" id="UP000541610">
    <property type="component" value="Unassembled WGS sequence"/>
</dbReference>
<feature type="region of interest" description="Disordered" evidence="1">
    <location>
        <begin position="141"/>
        <end position="235"/>
    </location>
</feature>
<feature type="compositionally biased region" description="Polar residues" evidence="1">
    <location>
        <begin position="80"/>
        <end position="92"/>
    </location>
</feature>
<dbReference type="EMBL" id="JABANP010000453">
    <property type="protein sequence ID" value="KAF4682169.1"/>
    <property type="molecule type" value="Genomic_DNA"/>
</dbReference>
<feature type="region of interest" description="Disordered" evidence="1">
    <location>
        <begin position="80"/>
        <end position="113"/>
    </location>
</feature>